<dbReference type="EMBL" id="FMSH01000154">
    <property type="protein sequence ID" value="SCU75545.1"/>
    <property type="molecule type" value="Genomic_DNA"/>
</dbReference>
<evidence type="ECO:0000313" key="1">
    <source>
        <dbReference type="EMBL" id="SCU75545.1"/>
    </source>
</evidence>
<name>A0A1K0IDZ0_CUPNE</name>
<gene>
    <name evidence="1" type="ORF">CNECB9_2370119</name>
</gene>
<sequence length="66" mass="7759">MPICLTCQHCDLKADTAMARLGYGRCELDEQAGKFRPFDREIECKQFERLPADRERARRAWADGRR</sequence>
<proteinExistence type="predicted"/>
<dbReference type="AlphaFoldDB" id="A0A1K0IDZ0"/>
<organism evidence="1">
    <name type="scientific">Cupriavidus necator</name>
    <name type="common">Alcaligenes eutrophus</name>
    <name type="synonym">Ralstonia eutropha</name>
    <dbReference type="NCBI Taxonomy" id="106590"/>
    <lineage>
        <taxon>Bacteria</taxon>
        <taxon>Pseudomonadati</taxon>
        <taxon>Pseudomonadota</taxon>
        <taxon>Betaproteobacteria</taxon>
        <taxon>Burkholderiales</taxon>
        <taxon>Burkholderiaceae</taxon>
        <taxon>Cupriavidus</taxon>
    </lineage>
</organism>
<reference evidence="1" key="1">
    <citation type="submission" date="2016-09" db="EMBL/GenBank/DDBJ databases">
        <authorList>
            <person name="Capua I."/>
            <person name="De Benedictis P."/>
            <person name="Joannis T."/>
            <person name="Lombin L.H."/>
            <person name="Cattoli G."/>
        </authorList>
    </citation>
    <scope>NUCLEOTIDE SEQUENCE</scope>
    <source>
        <strain evidence="1">B9</strain>
    </source>
</reference>
<dbReference type="RefSeq" id="WP_340524110.1">
    <property type="nucleotide sequence ID" value="NZ_FMSH01000154.1"/>
</dbReference>
<accession>A0A1K0IDZ0</accession>
<protein>
    <submittedName>
        <fullName evidence="1">Uncharacterized protein</fullName>
    </submittedName>
</protein>